<dbReference type="RefSeq" id="WP_408084767.1">
    <property type="nucleotide sequence ID" value="NZ_JBELPZ010000007.1"/>
</dbReference>
<dbReference type="EMBL" id="JBELPZ010000007">
    <property type="protein sequence ID" value="MFL9844517.1"/>
    <property type="molecule type" value="Genomic_DNA"/>
</dbReference>
<evidence type="ECO:0000313" key="1">
    <source>
        <dbReference type="EMBL" id="MFL9844517.1"/>
    </source>
</evidence>
<comment type="caution">
    <text evidence="1">The sequence shown here is derived from an EMBL/GenBank/DDBJ whole genome shotgun (WGS) entry which is preliminary data.</text>
</comment>
<name>A0ABW8YYH1_9FLAO</name>
<reference evidence="1 2" key="1">
    <citation type="submission" date="2024-06" db="EMBL/GenBank/DDBJ databases">
        <authorList>
            <person name="Kaempfer P."/>
            <person name="Viver T."/>
        </authorList>
    </citation>
    <scope>NUCLEOTIDE SEQUENCE [LARGE SCALE GENOMIC DNA]</scope>
    <source>
        <strain evidence="1 2">ST-119</strain>
    </source>
</reference>
<protein>
    <submittedName>
        <fullName evidence="1">Uncharacterized protein</fullName>
    </submittedName>
</protein>
<organism evidence="1 2">
    <name type="scientific">Flavobacterium rhizosphaerae</name>
    <dbReference type="NCBI Taxonomy" id="3163298"/>
    <lineage>
        <taxon>Bacteria</taxon>
        <taxon>Pseudomonadati</taxon>
        <taxon>Bacteroidota</taxon>
        <taxon>Flavobacteriia</taxon>
        <taxon>Flavobacteriales</taxon>
        <taxon>Flavobacteriaceae</taxon>
        <taxon>Flavobacterium</taxon>
    </lineage>
</organism>
<keyword evidence="2" id="KW-1185">Reference proteome</keyword>
<evidence type="ECO:0000313" key="2">
    <source>
        <dbReference type="Proteomes" id="UP001629156"/>
    </source>
</evidence>
<accession>A0ABW8YYH1</accession>
<sequence length="265" mass="29059">MKNIFITLFTVFFLLSCSDNDNDNNDNSNETQSYLPLNNGKYWVYDTQTSNAAGRDSLYIANDTLIEGKSYKKFKTKNTPTGFYSGALSGNGIRQEGSKLLVSGGTSVILSEEFPISLAVNDFVLFDANATAGSILSTKSGMLEQPVDDIYTIKIEYGMSSMAQQDRPTYTTPDGTTYTNVKVVTITLNIKITAIVTVDTFTIPIEIMPAQDALVSTQYYAEGVGAIRVVTDIDYELIDTSSLNINVTVPESGSEHQEEVLIDYN</sequence>
<gene>
    <name evidence="1" type="ORF">ABS766_08805</name>
</gene>
<proteinExistence type="predicted"/>
<dbReference type="PROSITE" id="PS51257">
    <property type="entry name" value="PROKAR_LIPOPROTEIN"/>
    <property type="match status" value="1"/>
</dbReference>
<dbReference type="Proteomes" id="UP001629156">
    <property type="component" value="Unassembled WGS sequence"/>
</dbReference>